<keyword evidence="2" id="KW-0560">Oxidoreductase</keyword>
<dbReference type="Gene3D" id="3.40.50.720">
    <property type="entry name" value="NAD(P)-binding Rossmann-like Domain"/>
    <property type="match status" value="1"/>
</dbReference>
<dbReference type="EMBL" id="ALNZ01000034">
    <property type="protein sequence ID" value="EKV56035.1"/>
    <property type="molecule type" value="Genomic_DNA"/>
</dbReference>
<dbReference type="Proteomes" id="UP000011663">
    <property type="component" value="Unassembled WGS sequence"/>
</dbReference>
<dbReference type="InterPro" id="IPR002347">
    <property type="entry name" value="SDR_fam"/>
</dbReference>
<reference evidence="3 4" key="1">
    <citation type="submission" date="2012-07" db="EMBL/GenBank/DDBJ databases">
        <title>Genome sequence of Brachyspira sp. 30446, isolated from a pig with mucohaemorrhagic colitis.</title>
        <authorList>
            <person name="Rubin J.E."/>
            <person name="Fernando C."/>
            <person name="Harding J.C.S."/>
            <person name="Hill J.E."/>
        </authorList>
    </citation>
    <scope>NUCLEOTIDE SEQUENCE [LARGE SCALE GENOMIC DNA]</scope>
    <source>
        <strain evidence="3 4">30446</strain>
    </source>
</reference>
<dbReference type="PRINTS" id="PR00081">
    <property type="entry name" value="GDHRDH"/>
</dbReference>
<dbReference type="SUPFAM" id="SSF51735">
    <property type="entry name" value="NAD(P)-binding Rossmann-fold domains"/>
    <property type="match status" value="1"/>
</dbReference>
<evidence type="ECO:0000313" key="3">
    <source>
        <dbReference type="EMBL" id="EKV56035.1"/>
    </source>
</evidence>
<dbReference type="InterPro" id="IPR050259">
    <property type="entry name" value="SDR"/>
</dbReference>
<organism evidence="3 4">
    <name type="scientific">Brachyspira hampsonii 30446</name>
    <dbReference type="NCBI Taxonomy" id="1289135"/>
    <lineage>
        <taxon>Bacteria</taxon>
        <taxon>Pseudomonadati</taxon>
        <taxon>Spirochaetota</taxon>
        <taxon>Spirochaetia</taxon>
        <taxon>Brachyspirales</taxon>
        <taxon>Brachyspiraceae</taxon>
        <taxon>Brachyspira</taxon>
    </lineage>
</organism>
<dbReference type="PANTHER" id="PTHR42879:SF2">
    <property type="entry name" value="3-OXOACYL-[ACYL-CARRIER-PROTEIN] REDUCTASE FABG"/>
    <property type="match status" value="1"/>
</dbReference>
<evidence type="ECO:0000313" key="4">
    <source>
        <dbReference type="Proteomes" id="UP000011663"/>
    </source>
</evidence>
<comment type="similarity">
    <text evidence="1">Belongs to the short-chain dehydrogenases/reductases (SDR) family.</text>
</comment>
<dbReference type="STRING" id="1289135.A966_11761"/>
<name>A0A2U4EU70_9SPIR</name>
<dbReference type="AlphaFoldDB" id="A0A2U4EU70"/>
<protein>
    <submittedName>
        <fullName evidence="3">3-ketoacyl-ACP reductase</fullName>
    </submittedName>
</protein>
<accession>A0A2U4EU70</accession>
<gene>
    <name evidence="3" type="ORF">A966_11761</name>
</gene>
<dbReference type="FunFam" id="3.40.50.720:FF:000173">
    <property type="entry name" value="3-oxoacyl-[acyl-carrier protein] reductase"/>
    <property type="match status" value="1"/>
</dbReference>
<dbReference type="Pfam" id="PF13561">
    <property type="entry name" value="adh_short_C2"/>
    <property type="match status" value="1"/>
</dbReference>
<evidence type="ECO:0000256" key="1">
    <source>
        <dbReference type="ARBA" id="ARBA00006484"/>
    </source>
</evidence>
<dbReference type="NCBIfam" id="NF004200">
    <property type="entry name" value="PRK05653.1-5"/>
    <property type="match status" value="1"/>
</dbReference>
<dbReference type="PANTHER" id="PTHR42879">
    <property type="entry name" value="3-OXOACYL-(ACYL-CARRIER-PROTEIN) REDUCTASE"/>
    <property type="match status" value="1"/>
</dbReference>
<proteinExistence type="inferred from homology"/>
<dbReference type="PRINTS" id="PR00080">
    <property type="entry name" value="SDRFAMILY"/>
</dbReference>
<dbReference type="NCBIfam" id="NF009466">
    <property type="entry name" value="PRK12826.1-2"/>
    <property type="match status" value="1"/>
</dbReference>
<sequence length="253" mass="27953">MLLKYSINGYKMKNKSILITGASGSIGFAISKKVIENGYDAVMCYNKNDSFIEKIKCFAKDYDVNIRFLKMNITDREEVKNILVKDIEENGSYYGIVLSSGITMDNAFPAMTEDEWDNVMDVNLKSFYNVVNPIIMHIIRARKGGRIIAISSISGIIGNRGQVNYAASKAGLIGAVKSLAIELGKRNITVNCIAPGIIESEMINDEIIEHAKNMIALKRIGKPEDVANAVNFLLSDDSNYITKQVISVDGGMY</sequence>
<comment type="caution">
    <text evidence="3">The sequence shown here is derived from an EMBL/GenBank/DDBJ whole genome shotgun (WGS) entry which is preliminary data.</text>
</comment>
<evidence type="ECO:0000256" key="2">
    <source>
        <dbReference type="ARBA" id="ARBA00023002"/>
    </source>
</evidence>
<dbReference type="InterPro" id="IPR036291">
    <property type="entry name" value="NAD(P)-bd_dom_sf"/>
</dbReference>
<dbReference type="GO" id="GO:0016491">
    <property type="term" value="F:oxidoreductase activity"/>
    <property type="evidence" value="ECO:0007669"/>
    <property type="project" value="UniProtKB-KW"/>
</dbReference>